<dbReference type="InterPro" id="IPR007419">
    <property type="entry name" value="BFD-like_2Fe2S-bd_dom"/>
</dbReference>
<feature type="binding site" evidence="11">
    <location>
        <position position="147"/>
    </location>
    <ligand>
        <name>[2Fe-2S] cluster</name>
        <dbReference type="ChEBI" id="CHEBI:190135"/>
    </ligand>
</feature>
<dbReference type="CDD" id="cd06664">
    <property type="entry name" value="IscU_like"/>
    <property type="match status" value="1"/>
</dbReference>
<comment type="function">
    <text evidence="9 10">May be involved in the formation or repair of [Fe-S] clusters present in iron-sulfur proteins.</text>
</comment>
<keyword evidence="16" id="KW-1185">Reference proteome</keyword>
<evidence type="ECO:0000259" key="14">
    <source>
        <dbReference type="Pfam" id="PF04324"/>
    </source>
</evidence>
<feature type="binding site" evidence="11">
    <location>
        <position position="145"/>
    </location>
    <ligand>
        <name>[2Fe-2S] cluster</name>
        <dbReference type="ChEBI" id="CHEBI:190135"/>
    </ligand>
</feature>
<evidence type="ECO:0000313" key="16">
    <source>
        <dbReference type="Proteomes" id="UP000620559"/>
    </source>
</evidence>
<evidence type="ECO:0000256" key="3">
    <source>
        <dbReference type="ARBA" id="ARBA00022714"/>
    </source>
</evidence>
<dbReference type="Proteomes" id="UP000620559">
    <property type="component" value="Unassembled WGS sequence"/>
</dbReference>
<name>A0A8J7FB60_9CYAN</name>
<keyword evidence="3 11" id="KW-0001">2Fe-2S</keyword>
<comment type="cofactor">
    <cofactor evidence="11">
        <name>[2Fe-2S] cluster</name>
        <dbReference type="ChEBI" id="CHEBI:190135"/>
    </cofactor>
    <text evidence="11">Binds 1 [2Fe-2S] cluster per subunit.</text>
</comment>
<dbReference type="Gene3D" id="1.10.10.1100">
    <property type="entry name" value="BFD-like [2Fe-2S]-binding domain"/>
    <property type="match status" value="1"/>
</dbReference>
<protein>
    <recommendedName>
        <fullName evidence="2 10">Nitrogen fixation protein NifU</fullName>
    </recommendedName>
</protein>
<sequence length="298" mass="32232">MWDYTDKVLEFFYNPKNQGVLEDKGETGVKVAVGEVGSIACGDALRLHIKVQEDTNKILDARFQTFGCTSAIASSEALVELVKGKTIEEALKISNKEIAEYLGGLPQEKMHCSVMGQEALEAAISNYRGIPLAAHDDDDEGAIICTCFGITEPKIRRIIKDNKLTTAEEVTNFIKAGGGCGTCLATIDDIIIENQRNSTFTPKATSNNGKNGFVSDKPLTPVQKIALIQKILDEEIRPILIADGGDVELYDVDGDRIRVILQGACGSCSSSLATLNNAIEAKLKERISHNISVEAVNN</sequence>
<dbReference type="AlphaFoldDB" id="A0A8J7FB60"/>
<feature type="binding site" evidence="11">
    <location>
        <position position="41"/>
    </location>
    <ligand>
        <name>Fe cation</name>
        <dbReference type="ChEBI" id="CHEBI:24875"/>
    </ligand>
</feature>
<dbReference type="GO" id="GO:0005506">
    <property type="term" value="F:iron ion binding"/>
    <property type="evidence" value="ECO:0007669"/>
    <property type="project" value="InterPro"/>
</dbReference>
<dbReference type="RefSeq" id="WP_193919344.1">
    <property type="nucleotide sequence ID" value="NZ_JADEWL010000022.1"/>
</dbReference>
<keyword evidence="7 10" id="KW-0535">Nitrogen fixation</keyword>
<evidence type="ECO:0000313" key="15">
    <source>
        <dbReference type="EMBL" id="MBE9212933.1"/>
    </source>
</evidence>
<comment type="cofactor">
    <cofactor evidence="8">
        <name>[2Fe-2S] cluster</name>
        <dbReference type="ChEBI" id="CHEBI:190135"/>
    </cofactor>
</comment>
<feature type="binding site" evidence="11">
    <location>
        <position position="183"/>
    </location>
    <ligand>
        <name>[2Fe-2S] cluster</name>
        <dbReference type="ChEBI" id="CHEBI:190135"/>
    </ligand>
</feature>
<accession>A0A8J7FB60</accession>
<dbReference type="GO" id="GO:0051537">
    <property type="term" value="F:2 iron, 2 sulfur cluster binding"/>
    <property type="evidence" value="ECO:0007669"/>
    <property type="project" value="UniProtKB-KW"/>
</dbReference>
<dbReference type="InterPro" id="IPR034904">
    <property type="entry name" value="FSCA_dom_sf"/>
</dbReference>
<keyword evidence="4 11" id="KW-0479">Metal-binding</keyword>
<reference evidence="15" key="1">
    <citation type="submission" date="2020-10" db="EMBL/GenBank/DDBJ databases">
        <authorList>
            <person name="Castelo-Branco R."/>
            <person name="Eusebio N."/>
            <person name="Adriana R."/>
            <person name="Vieira A."/>
            <person name="Brugerolle De Fraissinette N."/>
            <person name="Rezende De Castro R."/>
            <person name="Schneider M.P."/>
            <person name="Vasconcelos V."/>
            <person name="Leao P.N."/>
        </authorList>
    </citation>
    <scope>NUCLEOTIDE SEQUENCE</scope>
    <source>
        <strain evidence="15">LEGE 06105</strain>
    </source>
</reference>
<evidence type="ECO:0000256" key="4">
    <source>
        <dbReference type="ARBA" id="ARBA00022723"/>
    </source>
</evidence>
<dbReference type="SUPFAM" id="SSF82649">
    <property type="entry name" value="SufE/NifU"/>
    <property type="match status" value="1"/>
</dbReference>
<evidence type="ECO:0000256" key="10">
    <source>
        <dbReference type="PIRNR" id="PIRNR000375"/>
    </source>
</evidence>
<dbReference type="PIRSF" id="PIRSF000375">
    <property type="entry name" value="NifU"/>
    <property type="match status" value="1"/>
</dbReference>
<organism evidence="15 16">
    <name type="scientific">Plectonema cf. radiosum LEGE 06105</name>
    <dbReference type="NCBI Taxonomy" id="945769"/>
    <lineage>
        <taxon>Bacteria</taxon>
        <taxon>Bacillati</taxon>
        <taxon>Cyanobacteriota</taxon>
        <taxon>Cyanophyceae</taxon>
        <taxon>Oscillatoriophycideae</taxon>
        <taxon>Oscillatoriales</taxon>
        <taxon>Microcoleaceae</taxon>
        <taxon>Plectonema</taxon>
    </lineage>
</organism>
<dbReference type="CDD" id="cd19947">
    <property type="entry name" value="NifU_Fer2_BFD-like"/>
    <property type="match status" value="1"/>
</dbReference>
<dbReference type="PANTHER" id="PTHR10093">
    <property type="entry name" value="IRON-SULFUR CLUSTER ASSEMBLY ENZYME NIFU HOMOLOG"/>
    <property type="match status" value="1"/>
</dbReference>
<evidence type="ECO:0000259" key="12">
    <source>
        <dbReference type="Pfam" id="PF01106"/>
    </source>
</evidence>
<evidence type="ECO:0000256" key="6">
    <source>
        <dbReference type="ARBA" id="ARBA00023014"/>
    </source>
</evidence>
<dbReference type="InterPro" id="IPR010238">
    <property type="entry name" value="NIF_FeS_clus_asmbl_NifU"/>
</dbReference>
<evidence type="ECO:0000256" key="1">
    <source>
        <dbReference type="ARBA" id="ARBA00006420"/>
    </source>
</evidence>
<dbReference type="Gene3D" id="3.30.300.130">
    <property type="entry name" value="Fe-S cluster assembly (FSCA)"/>
    <property type="match status" value="1"/>
</dbReference>
<dbReference type="SUPFAM" id="SSF117916">
    <property type="entry name" value="Fe-S cluster assembly (FSCA) domain-like"/>
    <property type="match status" value="1"/>
</dbReference>
<dbReference type="GO" id="GO:0016226">
    <property type="term" value="P:iron-sulfur cluster assembly"/>
    <property type="evidence" value="ECO:0007669"/>
    <property type="project" value="InterPro"/>
</dbReference>
<proteinExistence type="inferred from homology"/>
<dbReference type="EMBL" id="JADEWL010000022">
    <property type="protein sequence ID" value="MBE9212933.1"/>
    <property type="molecule type" value="Genomic_DNA"/>
</dbReference>
<evidence type="ECO:0000256" key="7">
    <source>
        <dbReference type="ARBA" id="ARBA00023231"/>
    </source>
</evidence>
<feature type="domain" description="NIF system FeS cluster assembly NifU C-terminal" evidence="12">
    <location>
        <begin position="228"/>
        <end position="294"/>
    </location>
</feature>
<feature type="binding site" evidence="11">
    <location>
        <position position="112"/>
    </location>
    <ligand>
        <name>Fe cation</name>
        <dbReference type="ChEBI" id="CHEBI:24875"/>
    </ligand>
</feature>
<evidence type="ECO:0000256" key="8">
    <source>
        <dbReference type="ARBA" id="ARBA00034078"/>
    </source>
</evidence>
<dbReference type="Pfam" id="PF01106">
    <property type="entry name" value="NifU"/>
    <property type="match status" value="1"/>
</dbReference>
<evidence type="ECO:0000256" key="5">
    <source>
        <dbReference type="ARBA" id="ARBA00023004"/>
    </source>
</evidence>
<keyword evidence="5 11" id="KW-0408">Iron</keyword>
<dbReference type="InterPro" id="IPR002871">
    <property type="entry name" value="NIF_FeS_clus_asmbl_NifU_N"/>
</dbReference>
<feature type="binding site" evidence="11">
    <location>
        <position position="180"/>
    </location>
    <ligand>
        <name>[2Fe-2S] cluster</name>
        <dbReference type="ChEBI" id="CHEBI:190135"/>
    </ligand>
</feature>
<feature type="binding site" evidence="11">
    <location>
        <position position="68"/>
    </location>
    <ligand>
        <name>Fe cation</name>
        <dbReference type="ChEBI" id="CHEBI:24875"/>
    </ligand>
</feature>
<dbReference type="InterPro" id="IPR001075">
    <property type="entry name" value="NIF_FeS_clus_asmbl_NifU_C"/>
</dbReference>
<dbReference type="Pfam" id="PF04324">
    <property type="entry name" value="Fer2_BFD"/>
    <property type="match status" value="1"/>
</dbReference>
<feature type="domain" description="BFD-like [2Fe-2S]-binding" evidence="14">
    <location>
        <begin position="143"/>
        <end position="193"/>
    </location>
</feature>
<evidence type="ECO:0000256" key="11">
    <source>
        <dbReference type="PIRSR" id="PIRSR000375-1"/>
    </source>
</evidence>
<evidence type="ECO:0000256" key="2">
    <source>
        <dbReference type="ARBA" id="ARBA00015278"/>
    </source>
</evidence>
<dbReference type="InterPro" id="IPR041854">
    <property type="entry name" value="BFD-like_2Fe2S-bd_dom_sf"/>
</dbReference>
<comment type="caution">
    <text evidence="15">The sequence shown here is derived from an EMBL/GenBank/DDBJ whole genome shotgun (WGS) entry which is preliminary data.</text>
</comment>
<comment type="similarity">
    <text evidence="1 10">Belongs to the NifU family.</text>
</comment>
<feature type="domain" description="NIF system FeS cluster assembly NifU N-terminal" evidence="13">
    <location>
        <begin position="4"/>
        <end position="131"/>
    </location>
</feature>
<dbReference type="Gene3D" id="3.90.1010.10">
    <property type="match status" value="1"/>
</dbReference>
<dbReference type="InterPro" id="IPR016217">
    <property type="entry name" value="N_fixation_NifU"/>
</dbReference>
<dbReference type="Pfam" id="PF01592">
    <property type="entry name" value="NifU_N"/>
    <property type="match status" value="1"/>
</dbReference>
<evidence type="ECO:0000256" key="9">
    <source>
        <dbReference type="ARBA" id="ARBA00049958"/>
    </source>
</evidence>
<comment type="cofactor">
    <cofactor evidence="11">
        <name>Fe cation</name>
        <dbReference type="ChEBI" id="CHEBI:24875"/>
    </cofactor>
    <text evidence="11">Binds 1 Fe cation per subunit.</text>
</comment>
<gene>
    <name evidence="15" type="primary">nifU</name>
    <name evidence="15" type="ORF">IQ247_09565</name>
</gene>
<evidence type="ECO:0000259" key="13">
    <source>
        <dbReference type="Pfam" id="PF01592"/>
    </source>
</evidence>
<dbReference type="NCBIfam" id="TIGR02000">
    <property type="entry name" value="NifU_proper"/>
    <property type="match status" value="1"/>
</dbReference>
<keyword evidence="6 11" id="KW-0411">Iron-sulfur</keyword>